<dbReference type="InterPro" id="IPR008407">
    <property type="entry name" value="Brnchd-chn_aa_trnsp_AzlD"/>
</dbReference>
<sequence length="109" mass="11160">MLTLTNLQIAVAVVVVTLITFACRIAPFALLRGRSTSPLLGFLSSAMPLGVMVVLVAYTLGDVGTAPAAWLPAVAGIAATAGLHLWRRAIGLSLIGGTGTYVVISLLLT</sequence>
<dbReference type="RefSeq" id="WP_008729515.1">
    <property type="nucleotide sequence ID" value="NZ_AKFT01000006.1"/>
</dbReference>
<evidence type="ECO:0000313" key="3">
    <source>
        <dbReference type="Proteomes" id="UP000002941"/>
    </source>
</evidence>
<keyword evidence="1" id="KW-0812">Transmembrane</keyword>
<accession>J0XG39</accession>
<protein>
    <submittedName>
        <fullName evidence="2">Branched-chain amino acid transport protein AzlD</fullName>
    </submittedName>
</protein>
<name>J0XG39_9ACTO</name>
<evidence type="ECO:0000313" key="2">
    <source>
        <dbReference type="EMBL" id="EJF47661.1"/>
    </source>
</evidence>
<dbReference type="PATRIC" id="fig|1125718.3.peg.103"/>
<proteinExistence type="predicted"/>
<organism evidence="2 3">
    <name type="scientific">Actinomyces massiliensis F0489</name>
    <dbReference type="NCBI Taxonomy" id="1125718"/>
    <lineage>
        <taxon>Bacteria</taxon>
        <taxon>Bacillati</taxon>
        <taxon>Actinomycetota</taxon>
        <taxon>Actinomycetes</taxon>
        <taxon>Actinomycetales</taxon>
        <taxon>Actinomycetaceae</taxon>
        <taxon>Actinomyces</taxon>
    </lineage>
</organism>
<feature type="transmembrane region" description="Helical" evidence="1">
    <location>
        <begin position="90"/>
        <end position="108"/>
    </location>
</feature>
<dbReference type="Proteomes" id="UP000002941">
    <property type="component" value="Unassembled WGS sequence"/>
</dbReference>
<evidence type="ECO:0000256" key="1">
    <source>
        <dbReference type="SAM" id="Phobius"/>
    </source>
</evidence>
<comment type="caution">
    <text evidence="2">The sequence shown here is derived from an EMBL/GenBank/DDBJ whole genome shotgun (WGS) entry which is preliminary data.</text>
</comment>
<dbReference type="OrthoDB" id="5324916at2"/>
<keyword evidence="1" id="KW-1133">Transmembrane helix</keyword>
<keyword evidence="1" id="KW-0472">Membrane</keyword>
<dbReference type="PIRSF" id="PIRSF003203">
    <property type="entry name" value="AzlD"/>
    <property type="match status" value="1"/>
</dbReference>
<dbReference type="eggNOG" id="COG1687">
    <property type="taxonomic scope" value="Bacteria"/>
</dbReference>
<feature type="transmembrane region" description="Helical" evidence="1">
    <location>
        <begin position="6"/>
        <end position="27"/>
    </location>
</feature>
<dbReference type="AlphaFoldDB" id="J0XG39"/>
<feature type="transmembrane region" description="Helical" evidence="1">
    <location>
        <begin position="66"/>
        <end position="83"/>
    </location>
</feature>
<keyword evidence="3" id="KW-1185">Reference proteome</keyword>
<reference evidence="2 3" key="1">
    <citation type="submission" date="2012-05" db="EMBL/GenBank/DDBJ databases">
        <authorList>
            <person name="Harkins D.M."/>
            <person name="Madupu R."/>
            <person name="Durkin A.S."/>
            <person name="Torralba M."/>
            <person name="Methe B."/>
            <person name="Sutton G.G."/>
            <person name="Nelson K.E."/>
        </authorList>
    </citation>
    <scope>NUCLEOTIDE SEQUENCE [LARGE SCALE GENOMIC DNA]</scope>
    <source>
        <strain evidence="2 3">F0489</strain>
    </source>
</reference>
<gene>
    <name evidence="2" type="ORF">HMPREF1318_1837</name>
</gene>
<dbReference type="EMBL" id="AKFT01000006">
    <property type="protein sequence ID" value="EJF47661.1"/>
    <property type="molecule type" value="Genomic_DNA"/>
</dbReference>
<feature type="transmembrane region" description="Helical" evidence="1">
    <location>
        <begin position="39"/>
        <end position="60"/>
    </location>
</feature>
<dbReference type="Pfam" id="PF05437">
    <property type="entry name" value="AzlD"/>
    <property type="match status" value="1"/>
</dbReference>